<dbReference type="CDD" id="cd05013">
    <property type="entry name" value="SIS_RpiR"/>
    <property type="match status" value="1"/>
</dbReference>
<reference evidence="6 7" key="1">
    <citation type="submission" date="2017-05" db="EMBL/GenBank/DDBJ databases">
        <title>Vagococcus spp. assemblies.</title>
        <authorList>
            <person name="Gulvik C.A."/>
        </authorList>
    </citation>
    <scope>NUCLEOTIDE SEQUENCE [LARGE SCALE GENOMIC DNA]</scope>
    <source>
        <strain evidence="6 7">CCUG 41755</strain>
    </source>
</reference>
<dbReference type="SUPFAM" id="SSF53697">
    <property type="entry name" value="SIS domain"/>
    <property type="match status" value="1"/>
</dbReference>
<evidence type="ECO:0000256" key="3">
    <source>
        <dbReference type="ARBA" id="ARBA00023163"/>
    </source>
</evidence>
<dbReference type="PANTHER" id="PTHR30514">
    <property type="entry name" value="GLUCOKINASE"/>
    <property type="match status" value="1"/>
</dbReference>
<dbReference type="PROSITE" id="PS51464">
    <property type="entry name" value="SIS"/>
    <property type="match status" value="1"/>
</dbReference>
<feature type="domain" description="SIS" evidence="5">
    <location>
        <begin position="126"/>
        <end position="266"/>
    </location>
</feature>
<dbReference type="InterPro" id="IPR035472">
    <property type="entry name" value="RpiR-like_SIS"/>
</dbReference>
<evidence type="ECO:0000256" key="2">
    <source>
        <dbReference type="ARBA" id="ARBA00023125"/>
    </source>
</evidence>
<dbReference type="Pfam" id="PF01418">
    <property type="entry name" value="HTH_6"/>
    <property type="match status" value="1"/>
</dbReference>
<evidence type="ECO:0000256" key="1">
    <source>
        <dbReference type="ARBA" id="ARBA00023015"/>
    </source>
</evidence>
<dbReference type="InterPro" id="IPR001347">
    <property type="entry name" value="SIS_dom"/>
</dbReference>
<dbReference type="GO" id="GO:0097367">
    <property type="term" value="F:carbohydrate derivative binding"/>
    <property type="evidence" value="ECO:0007669"/>
    <property type="project" value="InterPro"/>
</dbReference>
<keyword evidence="3" id="KW-0804">Transcription</keyword>
<protein>
    <submittedName>
        <fullName evidence="6">RpiR family transcriptional regulator</fullName>
    </submittedName>
</protein>
<dbReference type="PROSITE" id="PS51071">
    <property type="entry name" value="HTH_RPIR"/>
    <property type="match status" value="1"/>
</dbReference>
<dbReference type="GO" id="GO:1901135">
    <property type="term" value="P:carbohydrate derivative metabolic process"/>
    <property type="evidence" value="ECO:0007669"/>
    <property type="project" value="InterPro"/>
</dbReference>
<keyword evidence="1" id="KW-0805">Transcription regulation</keyword>
<keyword evidence="7" id="KW-1185">Reference proteome</keyword>
<evidence type="ECO:0000313" key="7">
    <source>
        <dbReference type="Proteomes" id="UP000287101"/>
    </source>
</evidence>
<dbReference type="OrthoDB" id="3684496at2"/>
<evidence type="ECO:0000313" key="6">
    <source>
        <dbReference type="EMBL" id="RSU05189.1"/>
    </source>
</evidence>
<dbReference type="RefSeq" id="WP_126831078.1">
    <property type="nucleotide sequence ID" value="NZ_CBCRYB010000003.1"/>
</dbReference>
<dbReference type="InterPro" id="IPR000281">
    <property type="entry name" value="HTH_RpiR"/>
</dbReference>
<dbReference type="InterPro" id="IPR036388">
    <property type="entry name" value="WH-like_DNA-bd_sf"/>
</dbReference>
<accession>A0A430AD97</accession>
<keyword evidence="2" id="KW-0238">DNA-binding</keyword>
<proteinExistence type="predicted"/>
<dbReference type="SUPFAM" id="SSF46689">
    <property type="entry name" value="Homeodomain-like"/>
    <property type="match status" value="1"/>
</dbReference>
<comment type="caution">
    <text evidence="6">The sequence shown here is derived from an EMBL/GenBank/DDBJ whole genome shotgun (WGS) entry which is preliminary data.</text>
</comment>
<dbReference type="Gene3D" id="1.10.10.10">
    <property type="entry name" value="Winged helix-like DNA-binding domain superfamily/Winged helix DNA-binding domain"/>
    <property type="match status" value="1"/>
</dbReference>
<dbReference type="AlphaFoldDB" id="A0A430AD97"/>
<dbReference type="PANTHER" id="PTHR30514:SF9">
    <property type="entry name" value="TRANSCRIPTIONAL REGULATOR"/>
    <property type="match status" value="1"/>
</dbReference>
<dbReference type="Gene3D" id="3.40.50.10490">
    <property type="entry name" value="Glucose-6-phosphate isomerase like protein, domain 1"/>
    <property type="match status" value="1"/>
</dbReference>
<organism evidence="6 7">
    <name type="scientific">Vagococcus fessus</name>
    <dbReference type="NCBI Taxonomy" id="120370"/>
    <lineage>
        <taxon>Bacteria</taxon>
        <taxon>Bacillati</taxon>
        <taxon>Bacillota</taxon>
        <taxon>Bacilli</taxon>
        <taxon>Lactobacillales</taxon>
        <taxon>Enterococcaceae</taxon>
        <taxon>Vagococcus</taxon>
    </lineage>
</organism>
<evidence type="ECO:0000259" key="4">
    <source>
        <dbReference type="PROSITE" id="PS51071"/>
    </source>
</evidence>
<name>A0A430AD97_9ENTE</name>
<dbReference type="Pfam" id="PF01380">
    <property type="entry name" value="SIS"/>
    <property type="match status" value="1"/>
</dbReference>
<dbReference type="InterPro" id="IPR046348">
    <property type="entry name" value="SIS_dom_sf"/>
</dbReference>
<evidence type="ECO:0000259" key="5">
    <source>
        <dbReference type="PROSITE" id="PS51464"/>
    </source>
</evidence>
<dbReference type="InterPro" id="IPR047640">
    <property type="entry name" value="RpiR-like"/>
</dbReference>
<sequence>MKNPIEVKINTIYRDISRKEQQVADYILNFPEQIIHQSIGDLSRQLGMAESTVFRFCQRLGYKGYKEFKIDLASAVQSEKDKEHVIYEGITEKDSPREIAQKVFASNQQALQDTIDLLDDKQMTAAVNILTQSEKVIFFGSGGSNVIALDAFHKFLRSPLNVGCNTDNHIQLMEAARMGEQDCAVIISHSGQSQDSLQIAGLAKKNGAKLIVITSFLLSPLAELSDCCLLSTSKEIDYRPEALATRLTQLSLIDALYVNVMYQNIEKSEKSLEQIRGAISITK</sequence>
<gene>
    <name evidence="6" type="ORF">CBF31_04010</name>
</gene>
<dbReference type="GO" id="GO:0003677">
    <property type="term" value="F:DNA binding"/>
    <property type="evidence" value="ECO:0007669"/>
    <property type="project" value="UniProtKB-KW"/>
</dbReference>
<feature type="domain" description="HTH rpiR-type" evidence="4">
    <location>
        <begin position="3"/>
        <end position="79"/>
    </location>
</feature>
<dbReference type="GO" id="GO:0003700">
    <property type="term" value="F:DNA-binding transcription factor activity"/>
    <property type="evidence" value="ECO:0007669"/>
    <property type="project" value="InterPro"/>
</dbReference>
<dbReference type="Proteomes" id="UP000287101">
    <property type="component" value="Unassembled WGS sequence"/>
</dbReference>
<dbReference type="EMBL" id="NGJY01000001">
    <property type="protein sequence ID" value="RSU05189.1"/>
    <property type="molecule type" value="Genomic_DNA"/>
</dbReference>
<dbReference type="InterPro" id="IPR009057">
    <property type="entry name" value="Homeodomain-like_sf"/>
</dbReference>